<comment type="caution">
    <text evidence="2">The sequence shown here is derived from an EMBL/GenBank/DDBJ whole genome shotgun (WGS) entry which is preliminary data.</text>
</comment>
<dbReference type="Proteomes" id="UP001230426">
    <property type="component" value="Unassembled WGS sequence"/>
</dbReference>
<keyword evidence="1" id="KW-0812">Transmembrane</keyword>
<keyword evidence="1" id="KW-0472">Membrane</keyword>
<gene>
    <name evidence="2" type="ORF">J2S55_003227</name>
</gene>
<protein>
    <submittedName>
        <fullName evidence="2">Uncharacterized protein</fullName>
    </submittedName>
</protein>
<keyword evidence="1" id="KW-1133">Transmembrane helix</keyword>
<sequence length="243" mass="25457">MLDWDLGPPPHNSRRMIVVVVSIVGAILLMIGAWHFLRPEPVTSTARTADPAAAGTVALAPPSGYEGDAGYPVGFPHTELGAVSAAAATLEAAWTLDIEQAEQAAVLYAPPEQQEAARAGARAAVAGWRETLGLPKAGKLPDGAAMRTRTIGVQWRARAKDQIQVSVLVQVTATKGAQDTDPTYSSPYAMSLLMAWHPGMRGRGDWVNIPDPVSAAVPEVALPGTPEFTAAGWKPISGPEPTS</sequence>
<keyword evidence="3" id="KW-1185">Reference proteome</keyword>
<reference evidence="2 3" key="1">
    <citation type="submission" date="2023-07" db="EMBL/GenBank/DDBJ databases">
        <title>Sequencing the genomes of 1000 actinobacteria strains.</title>
        <authorList>
            <person name="Klenk H.-P."/>
        </authorList>
    </citation>
    <scope>NUCLEOTIDE SEQUENCE [LARGE SCALE GENOMIC DNA]</scope>
    <source>
        <strain evidence="2 3">DSM 44109</strain>
    </source>
</reference>
<proteinExistence type="predicted"/>
<evidence type="ECO:0000256" key="1">
    <source>
        <dbReference type="SAM" id="Phobius"/>
    </source>
</evidence>
<accession>A0ABT9R4Y3</accession>
<evidence type="ECO:0000313" key="2">
    <source>
        <dbReference type="EMBL" id="MDP9863961.1"/>
    </source>
</evidence>
<organism evidence="2 3">
    <name type="scientific">Streptosporangium brasiliense</name>
    <dbReference type="NCBI Taxonomy" id="47480"/>
    <lineage>
        <taxon>Bacteria</taxon>
        <taxon>Bacillati</taxon>
        <taxon>Actinomycetota</taxon>
        <taxon>Actinomycetes</taxon>
        <taxon>Streptosporangiales</taxon>
        <taxon>Streptosporangiaceae</taxon>
        <taxon>Streptosporangium</taxon>
    </lineage>
</organism>
<feature type="transmembrane region" description="Helical" evidence="1">
    <location>
        <begin position="16"/>
        <end position="37"/>
    </location>
</feature>
<evidence type="ECO:0000313" key="3">
    <source>
        <dbReference type="Proteomes" id="UP001230426"/>
    </source>
</evidence>
<dbReference type="RefSeq" id="WP_306861297.1">
    <property type="nucleotide sequence ID" value="NZ_JAUSRB010000002.1"/>
</dbReference>
<name>A0ABT9R4Y3_9ACTN</name>
<dbReference type="EMBL" id="JAUSRB010000002">
    <property type="protein sequence ID" value="MDP9863961.1"/>
    <property type="molecule type" value="Genomic_DNA"/>
</dbReference>